<dbReference type="RefSeq" id="WP_218601025.1">
    <property type="nucleotide sequence ID" value="NZ_JADQDJ010000009.1"/>
</dbReference>
<organism evidence="1 2">
    <name type="scientific">Pseudonocardia abyssalis</name>
    <dbReference type="NCBI Taxonomy" id="2792008"/>
    <lineage>
        <taxon>Bacteria</taxon>
        <taxon>Bacillati</taxon>
        <taxon>Actinomycetota</taxon>
        <taxon>Actinomycetes</taxon>
        <taxon>Pseudonocardiales</taxon>
        <taxon>Pseudonocardiaceae</taxon>
        <taxon>Pseudonocardia</taxon>
    </lineage>
</organism>
<sequence length="173" mass="17971">MNPITRIIAVSAAGVLLAGCGGIQNPLSPSTDTPGAPVPTVTYSYAVDRVERLISDAATFLTPTPELTLIGDTDIPCLDPGADGSQFNGQVQPGRSYFLAGLPADRPTSELVAAMAEHWVAQGYRITRDERPQNQTIAAADDADFGMTITVNARGDVALIASSPCVQADTAGQ</sequence>
<gene>
    <name evidence="1" type="ORF">I4I81_25940</name>
</gene>
<dbReference type="EMBL" id="JADQDK010000001">
    <property type="protein sequence ID" value="MBW0137677.1"/>
    <property type="molecule type" value="Genomic_DNA"/>
</dbReference>
<evidence type="ECO:0008006" key="3">
    <source>
        <dbReference type="Google" id="ProtNLM"/>
    </source>
</evidence>
<name>A0ABS6UZJ1_9PSEU</name>
<keyword evidence="2" id="KW-1185">Reference proteome</keyword>
<dbReference type="PROSITE" id="PS51257">
    <property type="entry name" value="PROKAR_LIPOPROTEIN"/>
    <property type="match status" value="1"/>
</dbReference>
<protein>
    <recommendedName>
        <fullName evidence="3">LppA-like lipoprotein</fullName>
    </recommendedName>
</protein>
<accession>A0ABS6UZJ1</accession>
<evidence type="ECO:0000313" key="1">
    <source>
        <dbReference type="EMBL" id="MBW0137677.1"/>
    </source>
</evidence>
<reference evidence="1 2" key="1">
    <citation type="submission" date="2020-11" db="EMBL/GenBank/DDBJ databases">
        <title>Pseudonocardia abyssalis sp. nov. and Pseudonocardia oceani sp. nov., description and phylogenomic analysis of two novel actinomycetes isolated from the deep Southern Ocean.</title>
        <authorList>
            <person name="Parra J."/>
        </authorList>
    </citation>
    <scope>NUCLEOTIDE SEQUENCE [LARGE SCALE GENOMIC DNA]</scope>
    <source>
        <strain evidence="1 2">KRD-168</strain>
    </source>
</reference>
<comment type="caution">
    <text evidence="1">The sequence shown here is derived from an EMBL/GenBank/DDBJ whole genome shotgun (WGS) entry which is preliminary data.</text>
</comment>
<evidence type="ECO:0000313" key="2">
    <source>
        <dbReference type="Proteomes" id="UP000694287"/>
    </source>
</evidence>
<dbReference type="Proteomes" id="UP000694287">
    <property type="component" value="Unassembled WGS sequence"/>
</dbReference>
<proteinExistence type="predicted"/>